<reference evidence="2 3" key="1">
    <citation type="submission" date="2019-12" db="EMBL/GenBank/DDBJ databases">
        <title>Litoreibacter badius sp. nov., a novel bacteriochlorophyll a-containing bacterium in the genus Litoreibacter.</title>
        <authorList>
            <person name="Kanamuro M."/>
            <person name="Takabe Y."/>
            <person name="Mori K."/>
            <person name="Takaichi S."/>
            <person name="Hanada S."/>
        </authorList>
    </citation>
    <scope>NUCLEOTIDE SEQUENCE [LARGE SCALE GENOMIC DNA]</scope>
    <source>
        <strain evidence="2 3">K6</strain>
    </source>
</reference>
<keyword evidence="3" id="KW-1185">Reference proteome</keyword>
<name>A0A6N6JI93_9RHOB</name>
<dbReference type="EMBL" id="BLJE01000002">
    <property type="protein sequence ID" value="GFE65540.1"/>
    <property type="molecule type" value="Genomic_DNA"/>
</dbReference>
<dbReference type="RefSeq" id="WP_159807561.1">
    <property type="nucleotide sequence ID" value="NZ_BLJE01000002.1"/>
</dbReference>
<dbReference type="AlphaFoldDB" id="A0A6N6JI93"/>
<sequence length="107" mass="11902">MDEVTEGTDAVEKIVQRRSFRSIEIDTKRYDAYLEDASLTASERAEVLKALWTIVSGFVELGFEVHPAQQAACGKVENSLDRDGNSDSTEVQSDQHKDEEKTDVPAP</sequence>
<dbReference type="OrthoDB" id="7876422at2"/>
<protein>
    <submittedName>
        <fullName evidence="2">Uncharacterized protein</fullName>
    </submittedName>
</protein>
<evidence type="ECO:0000313" key="2">
    <source>
        <dbReference type="EMBL" id="GFE65540.1"/>
    </source>
</evidence>
<gene>
    <name evidence="2" type="ORF">KIN_26140</name>
</gene>
<accession>A0A6N6JI93</accession>
<feature type="compositionally biased region" description="Basic and acidic residues" evidence="1">
    <location>
        <begin position="93"/>
        <end position="107"/>
    </location>
</feature>
<evidence type="ECO:0000256" key="1">
    <source>
        <dbReference type="SAM" id="MobiDB-lite"/>
    </source>
</evidence>
<feature type="region of interest" description="Disordered" evidence="1">
    <location>
        <begin position="75"/>
        <end position="107"/>
    </location>
</feature>
<comment type="caution">
    <text evidence="2">The sequence shown here is derived from an EMBL/GenBank/DDBJ whole genome shotgun (WGS) entry which is preliminary data.</text>
</comment>
<organism evidence="2 3">
    <name type="scientific">Litoreibacter roseus</name>
    <dbReference type="NCBI Taxonomy" id="2601869"/>
    <lineage>
        <taxon>Bacteria</taxon>
        <taxon>Pseudomonadati</taxon>
        <taxon>Pseudomonadota</taxon>
        <taxon>Alphaproteobacteria</taxon>
        <taxon>Rhodobacterales</taxon>
        <taxon>Roseobacteraceae</taxon>
        <taxon>Litoreibacter</taxon>
    </lineage>
</organism>
<proteinExistence type="predicted"/>
<evidence type="ECO:0000313" key="3">
    <source>
        <dbReference type="Proteomes" id="UP000436822"/>
    </source>
</evidence>
<dbReference type="Proteomes" id="UP000436822">
    <property type="component" value="Unassembled WGS sequence"/>
</dbReference>